<evidence type="ECO:0000259" key="6">
    <source>
        <dbReference type="PROSITE" id="PS50835"/>
    </source>
</evidence>
<dbReference type="PANTHER" id="PTHR11640">
    <property type="entry name" value="NEPHRIN"/>
    <property type="match status" value="1"/>
</dbReference>
<keyword evidence="8" id="KW-1185">Reference proteome</keyword>
<dbReference type="PANTHER" id="PTHR11640:SF134">
    <property type="entry name" value="ECHINOID, ISOFORM A-RELATED"/>
    <property type="match status" value="1"/>
</dbReference>
<evidence type="ECO:0000256" key="2">
    <source>
        <dbReference type="ARBA" id="ARBA00023136"/>
    </source>
</evidence>
<keyword evidence="3" id="KW-1015">Disulfide bond</keyword>
<keyword evidence="5" id="KW-0393">Immunoglobulin domain</keyword>
<dbReference type="SUPFAM" id="SSF48726">
    <property type="entry name" value="Immunoglobulin"/>
    <property type="match status" value="2"/>
</dbReference>
<dbReference type="GO" id="GO:0098609">
    <property type="term" value="P:cell-cell adhesion"/>
    <property type="evidence" value="ECO:0007669"/>
    <property type="project" value="TreeGrafter"/>
</dbReference>
<dbReference type="InterPro" id="IPR007110">
    <property type="entry name" value="Ig-like_dom"/>
</dbReference>
<dbReference type="InterPro" id="IPR036179">
    <property type="entry name" value="Ig-like_dom_sf"/>
</dbReference>
<dbReference type="Proteomes" id="UP001177023">
    <property type="component" value="Unassembled WGS sequence"/>
</dbReference>
<evidence type="ECO:0000256" key="4">
    <source>
        <dbReference type="ARBA" id="ARBA00023180"/>
    </source>
</evidence>
<dbReference type="GO" id="GO:0005911">
    <property type="term" value="C:cell-cell junction"/>
    <property type="evidence" value="ECO:0007669"/>
    <property type="project" value="TreeGrafter"/>
</dbReference>
<feature type="non-terminal residue" evidence="7">
    <location>
        <position position="248"/>
    </location>
</feature>
<comment type="subcellular location">
    <subcellularLocation>
        <location evidence="1">Membrane</location>
        <topology evidence="1">Single-pass type I membrane protein</topology>
    </subcellularLocation>
</comment>
<evidence type="ECO:0000256" key="3">
    <source>
        <dbReference type="ARBA" id="ARBA00023157"/>
    </source>
</evidence>
<sequence>MDISSISRGIPDAANGQYDLKIKKVAKGVTEGNFQCSVLNLESDDQHSADAQQVIILVEPSAPEIVESPQQPIREGDGVQMKCRSEGGSPPPSIIWLFDNTTQAGQDLYSVSVKEDGTVESRIQWRARAEDNGAFMTCVVSNKALEGRAPKTVQSSRLNVLYKPTVTVGPASEYIVEEDQAIELTCQGQGNPQPTGYEWKHIPSGERYLDSKWPIRVEQKMFADQSRRLLAKPSKLKMALLGASALLD</sequence>
<comment type="caution">
    <text evidence="7">The sequence shown here is derived from an EMBL/GenBank/DDBJ whole genome shotgun (WGS) entry which is preliminary data.</text>
</comment>
<organism evidence="7 8">
    <name type="scientific">Mesorhabditis spiculigera</name>
    <dbReference type="NCBI Taxonomy" id="96644"/>
    <lineage>
        <taxon>Eukaryota</taxon>
        <taxon>Metazoa</taxon>
        <taxon>Ecdysozoa</taxon>
        <taxon>Nematoda</taxon>
        <taxon>Chromadorea</taxon>
        <taxon>Rhabditida</taxon>
        <taxon>Rhabditina</taxon>
        <taxon>Rhabditomorpha</taxon>
        <taxon>Rhabditoidea</taxon>
        <taxon>Rhabditidae</taxon>
        <taxon>Mesorhabditinae</taxon>
        <taxon>Mesorhabditis</taxon>
    </lineage>
</organism>
<dbReference type="GO" id="GO:0050839">
    <property type="term" value="F:cell adhesion molecule binding"/>
    <property type="evidence" value="ECO:0007669"/>
    <property type="project" value="TreeGrafter"/>
</dbReference>
<dbReference type="InterPro" id="IPR013162">
    <property type="entry name" value="CD80_C2-set"/>
</dbReference>
<evidence type="ECO:0000313" key="8">
    <source>
        <dbReference type="Proteomes" id="UP001177023"/>
    </source>
</evidence>
<feature type="domain" description="Ig-like" evidence="6">
    <location>
        <begin position="63"/>
        <end position="154"/>
    </location>
</feature>
<dbReference type="AlphaFoldDB" id="A0AA36CGH8"/>
<dbReference type="PROSITE" id="PS50835">
    <property type="entry name" value="IG_LIKE"/>
    <property type="match status" value="2"/>
</dbReference>
<protein>
    <recommendedName>
        <fullName evidence="6">Ig-like domain-containing protein</fullName>
    </recommendedName>
</protein>
<evidence type="ECO:0000313" key="7">
    <source>
        <dbReference type="EMBL" id="CAJ0567963.1"/>
    </source>
</evidence>
<evidence type="ECO:0000256" key="5">
    <source>
        <dbReference type="ARBA" id="ARBA00023319"/>
    </source>
</evidence>
<dbReference type="EMBL" id="CATQJA010001616">
    <property type="protein sequence ID" value="CAJ0567963.1"/>
    <property type="molecule type" value="Genomic_DNA"/>
</dbReference>
<dbReference type="Pfam" id="PF08205">
    <property type="entry name" value="C2-set_2"/>
    <property type="match status" value="1"/>
</dbReference>
<proteinExistence type="predicted"/>
<reference evidence="7" key="1">
    <citation type="submission" date="2023-06" db="EMBL/GenBank/DDBJ databases">
        <authorList>
            <person name="Delattre M."/>
        </authorList>
    </citation>
    <scope>NUCLEOTIDE SEQUENCE</scope>
    <source>
        <strain evidence="7">AF72</strain>
    </source>
</reference>
<accession>A0AA36CGH8</accession>
<dbReference type="InterPro" id="IPR013783">
    <property type="entry name" value="Ig-like_fold"/>
</dbReference>
<evidence type="ECO:0000256" key="1">
    <source>
        <dbReference type="ARBA" id="ARBA00004479"/>
    </source>
</evidence>
<dbReference type="InterPro" id="IPR051275">
    <property type="entry name" value="Cell_adhesion_signaling"/>
</dbReference>
<feature type="domain" description="Ig-like" evidence="6">
    <location>
        <begin position="164"/>
        <end position="199"/>
    </location>
</feature>
<gene>
    <name evidence="7" type="ORF">MSPICULIGERA_LOCUS6495</name>
</gene>
<name>A0AA36CGH8_9BILA</name>
<keyword evidence="2" id="KW-0472">Membrane</keyword>
<dbReference type="Gene3D" id="2.60.40.10">
    <property type="entry name" value="Immunoglobulins"/>
    <property type="match status" value="2"/>
</dbReference>
<dbReference type="GO" id="GO:0005886">
    <property type="term" value="C:plasma membrane"/>
    <property type="evidence" value="ECO:0007669"/>
    <property type="project" value="TreeGrafter"/>
</dbReference>
<keyword evidence="4" id="KW-0325">Glycoprotein</keyword>